<dbReference type="Gene3D" id="2.40.50.140">
    <property type="entry name" value="Nucleic acid-binding proteins"/>
    <property type="match status" value="1"/>
</dbReference>
<feature type="non-terminal residue" evidence="2">
    <location>
        <position position="1"/>
    </location>
</feature>
<dbReference type="Proteomes" id="UP000274822">
    <property type="component" value="Unassembled WGS sequence"/>
</dbReference>
<organism evidence="2 3">
    <name type="scientific">Jimgerdemannia flammicorona</name>
    <dbReference type="NCBI Taxonomy" id="994334"/>
    <lineage>
        <taxon>Eukaryota</taxon>
        <taxon>Fungi</taxon>
        <taxon>Fungi incertae sedis</taxon>
        <taxon>Mucoromycota</taxon>
        <taxon>Mucoromycotina</taxon>
        <taxon>Endogonomycetes</taxon>
        <taxon>Endogonales</taxon>
        <taxon>Endogonaceae</taxon>
        <taxon>Jimgerdemannia</taxon>
    </lineage>
</organism>
<protein>
    <recommendedName>
        <fullName evidence="1">Replication factor A C-terminal domain-containing protein</fullName>
    </recommendedName>
</protein>
<proteinExistence type="predicted"/>
<dbReference type="Pfam" id="PF08646">
    <property type="entry name" value="Rep_fac-A_C"/>
    <property type="match status" value="1"/>
</dbReference>
<dbReference type="SUPFAM" id="SSF50249">
    <property type="entry name" value="Nucleic acid-binding proteins"/>
    <property type="match status" value="1"/>
</dbReference>
<keyword evidence="3" id="KW-1185">Reference proteome</keyword>
<name>A0A433PED4_9FUNG</name>
<evidence type="ECO:0000313" key="2">
    <source>
        <dbReference type="EMBL" id="RUS15903.1"/>
    </source>
</evidence>
<gene>
    <name evidence="2" type="ORF">BC938DRAFT_476782</name>
</gene>
<accession>A0A433PED4</accession>
<dbReference type="EMBL" id="RBNJ01024953">
    <property type="protein sequence ID" value="RUS15903.1"/>
    <property type="molecule type" value="Genomic_DNA"/>
</dbReference>
<comment type="caution">
    <text evidence="2">The sequence shown here is derived from an EMBL/GenBank/DDBJ whole genome shotgun (WGS) entry which is preliminary data.</text>
</comment>
<dbReference type="AlphaFoldDB" id="A0A433PED4"/>
<feature type="domain" description="Replication factor A C-terminal" evidence="1">
    <location>
        <begin position="1"/>
        <end position="65"/>
    </location>
</feature>
<evidence type="ECO:0000259" key="1">
    <source>
        <dbReference type="Pfam" id="PF08646"/>
    </source>
</evidence>
<evidence type="ECO:0000313" key="3">
    <source>
        <dbReference type="Proteomes" id="UP000274822"/>
    </source>
</evidence>
<reference evidence="2 3" key="1">
    <citation type="journal article" date="2018" name="New Phytol.">
        <title>Phylogenomics of Endogonaceae and evolution of mycorrhizas within Mucoromycota.</title>
        <authorList>
            <person name="Chang Y."/>
            <person name="Desiro A."/>
            <person name="Na H."/>
            <person name="Sandor L."/>
            <person name="Lipzen A."/>
            <person name="Clum A."/>
            <person name="Barry K."/>
            <person name="Grigoriev I.V."/>
            <person name="Martin F.M."/>
            <person name="Stajich J.E."/>
            <person name="Smith M.E."/>
            <person name="Bonito G."/>
            <person name="Spatafora J.W."/>
        </authorList>
    </citation>
    <scope>NUCLEOTIDE SEQUENCE [LARGE SCALE GENOMIC DNA]</scope>
    <source>
        <strain evidence="2 3">AD002</strain>
    </source>
</reference>
<sequence>YLLKITIGEADNQMNTTAFESVGESLFKMSAEELANLATDNPSAYDDAFRNIVDKTYTISIRAKYISESELLQSTIVSMVPAVMGE</sequence>
<dbReference type="InterPro" id="IPR013955">
    <property type="entry name" value="Rep_factor-A_C"/>
</dbReference>
<dbReference type="InterPro" id="IPR012340">
    <property type="entry name" value="NA-bd_OB-fold"/>
</dbReference>